<evidence type="ECO:0000313" key="6">
    <source>
        <dbReference type="WBParaSite" id="nRc.2.0.1.t15721-RA"/>
    </source>
</evidence>
<evidence type="ECO:0000256" key="2">
    <source>
        <dbReference type="ARBA" id="ARBA00023002"/>
    </source>
</evidence>
<dbReference type="Pfam" id="PF07847">
    <property type="entry name" value="PCO_ADO"/>
    <property type="match status" value="1"/>
</dbReference>
<feature type="transmembrane region" description="Helical" evidence="4">
    <location>
        <begin position="106"/>
        <end position="125"/>
    </location>
</feature>
<name>A0A915IPI8_ROMCU</name>
<keyword evidence="4" id="KW-1133">Transmembrane helix</keyword>
<accession>A0A915IPI8</accession>
<keyword evidence="3" id="KW-0408">Iron</keyword>
<dbReference type="InterPro" id="IPR011051">
    <property type="entry name" value="RmlC_Cupin_sf"/>
</dbReference>
<reference evidence="6" key="1">
    <citation type="submission" date="2022-11" db="UniProtKB">
        <authorList>
            <consortium name="WormBaseParasite"/>
        </authorList>
    </citation>
    <scope>IDENTIFICATION</scope>
</reference>
<dbReference type="Proteomes" id="UP000887565">
    <property type="component" value="Unplaced"/>
</dbReference>
<dbReference type="AlphaFoldDB" id="A0A915IPI8"/>
<evidence type="ECO:0000256" key="3">
    <source>
        <dbReference type="ARBA" id="ARBA00023004"/>
    </source>
</evidence>
<sequence>MYGFLKVLYGKGRVQTFSRTDKVAKLAPNSPVKRLFKQHLSPWQEKTIFPVLAGPSNLQLDEKSPCCILTPQEDNLHFLQPLKNENLIFFDLLTPPYLPGRRDCHYFTVLEPILILIILAFFIIFSNPNF</sequence>
<protein>
    <submittedName>
        <fullName evidence="6">Uncharacterized protein</fullName>
    </submittedName>
</protein>
<evidence type="ECO:0000256" key="1">
    <source>
        <dbReference type="ARBA" id="ARBA00022723"/>
    </source>
</evidence>
<dbReference type="SUPFAM" id="SSF51182">
    <property type="entry name" value="RmlC-like cupins"/>
    <property type="match status" value="1"/>
</dbReference>
<keyword evidence="1" id="KW-0479">Metal-binding</keyword>
<keyword evidence="2" id="KW-0560">Oxidoreductase</keyword>
<keyword evidence="4" id="KW-0812">Transmembrane</keyword>
<keyword evidence="4" id="KW-0472">Membrane</keyword>
<evidence type="ECO:0000256" key="4">
    <source>
        <dbReference type="SAM" id="Phobius"/>
    </source>
</evidence>
<dbReference type="InterPro" id="IPR012864">
    <property type="entry name" value="PCO/ADO"/>
</dbReference>
<organism evidence="5 6">
    <name type="scientific">Romanomermis culicivorax</name>
    <name type="common">Nematode worm</name>
    <dbReference type="NCBI Taxonomy" id="13658"/>
    <lineage>
        <taxon>Eukaryota</taxon>
        <taxon>Metazoa</taxon>
        <taxon>Ecdysozoa</taxon>
        <taxon>Nematoda</taxon>
        <taxon>Enoplea</taxon>
        <taxon>Dorylaimia</taxon>
        <taxon>Mermithida</taxon>
        <taxon>Mermithoidea</taxon>
        <taxon>Mermithidae</taxon>
        <taxon>Romanomermis</taxon>
    </lineage>
</organism>
<dbReference type="WBParaSite" id="nRc.2.0.1.t15721-RA">
    <property type="protein sequence ID" value="nRc.2.0.1.t15721-RA"/>
    <property type="gene ID" value="nRc.2.0.1.g15721"/>
</dbReference>
<proteinExistence type="predicted"/>
<keyword evidence="5" id="KW-1185">Reference proteome</keyword>
<dbReference type="GO" id="GO:0046872">
    <property type="term" value="F:metal ion binding"/>
    <property type="evidence" value="ECO:0007669"/>
    <property type="project" value="UniProtKB-KW"/>
</dbReference>
<evidence type="ECO:0000313" key="5">
    <source>
        <dbReference type="Proteomes" id="UP000887565"/>
    </source>
</evidence>
<dbReference type="GO" id="GO:0016702">
    <property type="term" value="F:oxidoreductase activity, acting on single donors with incorporation of molecular oxygen, incorporation of two atoms of oxygen"/>
    <property type="evidence" value="ECO:0007669"/>
    <property type="project" value="InterPro"/>
</dbReference>